<feature type="domain" description="N-acetyltransferase" evidence="3">
    <location>
        <begin position="3"/>
        <end position="179"/>
    </location>
</feature>
<dbReference type="EMBL" id="CP042806">
    <property type="protein sequence ID" value="QEE30986.1"/>
    <property type="molecule type" value="Genomic_DNA"/>
</dbReference>
<keyword evidence="5" id="KW-1185">Reference proteome</keyword>
<evidence type="ECO:0000256" key="2">
    <source>
        <dbReference type="ARBA" id="ARBA00023315"/>
    </source>
</evidence>
<dbReference type="GO" id="GO:0016747">
    <property type="term" value="F:acyltransferase activity, transferring groups other than amino-acyl groups"/>
    <property type="evidence" value="ECO:0007669"/>
    <property type="project" value="InterPro"/>
</dbReference>
<keyword evidence="2" id="KW-0012">Acyltransferase</keyword>
<dbReference type="OrthoDB" id="118465at2"/>
<evidence type="ECO:0000259" key="3">
    <source>
        <dbReference type="PROSITE" id="PS51186"/>
    </source>
</evidence>
<protein>
    <submittedName>
        <fullName evidence="4">GNAT family N-acetyltransferase</fullName>
    </submittedName>
</protein>
<dbReference type="PROSITE" id="PS51186">
    <property type="entry name" value="GNAT"/>
    <property type="match status" value="1"/>
</dbReference>
<dbReference type="InterPro" id="IPR050832">
    <property type="entry name" value="Bact_Acetyltransf"/>
</dbReference>
<dbReference type="AlphaFoldDB" id="A0A5B9ELI7"/>
<sequence>MEYTLRTARIEDVPYLQQLLEASVRSLQAGDYGPAEINAAIRTIFTVDTRLVADGTYFVVEAADGIFAACGGWSRRKTLYGGDSQVEAKEPELLDPAKDAAKIRAIFVHPDHARKGLGSLVLRTAEEAAAAEGFRELEMGATLTGYPVYLKHGYVEVERHHAPVGDGLTVEVVRMRKSI</sequence>
<dbReference type="PANTHER" id="PTHR43877:SF1">
    <property type="entry name" value="ACETYLTRANSFERASE"/>
    <property type="match status" value="1"/>
</dbReference>
<dbReference type="SUPFAM" id="SSF55729">
    <property type="entry name" value="Acyl-CoA N-acyltransferases (Nat)"/>
    <property type="match status" value="1"/>
</dbReference>
<keyword evidence="1 4" id="KW-0808">Transferase</keyword>
<dbReference type="KEGG" id="talb:FTW19_25070"/>
<dbReference type="RefSeq" id="WP_147650280.1">
    <property type="nucleotide sequence ID" value="NZ_CP042806.1"/>
</dbReference>
<evidence type="ECO:0000256" key="1">
    <source>
        <dbReference type="ARBA" id="ARBA00022679"/>
    </source>
</evidence>
<evidence type="ECO:0000313" key="5">
    <source>
        <dbReference type="Proteomes" id="UP000321820"/>
    </source>
</evidence>
<gene>
    <name evidence="4" type="ORF">FTW19_25070</name>
</gene>
<accession>A0A5B9ELI7</accession>
<evidence type="ECO:0000313" key="4">
    <source>
        <dbReference type="EMBL" id="QEE30986.1"/>
    </source>
</evidence>
<dbReference type="Gene3D" id="3.40.630.30">
    <property type="match status" value="1"/>
</dbReference>
<proteinExistence type="predicted"/>
<dbReference type="InterPro" id="IPR000182">
    <property type="entry name" value="GNAT_dom"/>
</dbReference>
<name>A0A5B9ELI7_9BACT</name>
<dbReference type="PANTHER" id="PTHR43877">
    <property type="entry name" value="AMINOALKYLPHOSPHONATE N-ACETYLTRANSFERASE-RELATED-RELATED"/>
    <property type="match status" value="1"/>
</dbReference>
<dbReference type="Pfam" id="PF13508">
    <property type="entry name" value="Acetyltransf_7"/>
    <property type="match status" value="1"/>
</dbReference>
<dbReference type="Proteomes" id="UP000321820">
    <property type="component" value="Chromosome"/>
</dbReference>
<organism evidence="4 5">
    <name type="scientific">Terriglobus albidus</name>
    <dbReference type="NCBI Taxonomy" id="1592106"/>
    <lineage>
        <taxon>Bacteria</taxon>
        <taxon>Pseudomonadati</taxon>
        <taxon>Acidobacteriota</taxon>
        <taxon>Terriglobia</taxon>
        <taxon>Terriglobales</taxon>
        <taxon>Acidobacteriaceae</taxon>
        <taxon>Terriglobus</taxon>
    </lineage>
</organism>
<reference evidence="4 5" key="1">
    <citation type="submission" date="2019-08" db="EMBL/GenBank/DDBJ databases">
        <title>Complete genome sequence of Terriglobus albidus strain ORNL.</title>
        <authorList>
            <person name="Podar M."/>
        </authorList>
    </citation>
    <scope>NUCLEOTIDE SEQUENCE [LARGE SCALE GENOMIC DNA]</scope>
    <source>
        <strain evidence="4 5">ORNL</strain>
    </source>
</reference>
<dbReference type="InterPro" id="IPR016181">
    <property type="entry name" value="Acyl_CoA_acyltransferase"/>
</dbReference>